<feature type="transmembrane region" description="Helical" evidence="1">
    <location>
        <begin position="107"/>
        <end position="126"/>
    </location>
</feature>
<accession>A0A5C4SQG2</accession>
<dbReference type="EMBL" id="VDCS01000002">
    <property type="protein sequence ID" value="TNJ46512.1"/>
    <property type="molecule type" value="Genomic_DNA"/>
</dbReference>
<keyword evidence="1" id="KW-0472">Membrane</keyword>
<organism evidence="2 3">
    <name type="scientific">Allotamlana fucoidanivorans</name>
    <dbReference type="NCBI Taxonomy" id="2583814"/>
    <lineage>
        <taxon>Bacteria</taxon>
        <taxon>Pseudomonadati</taxon>
        <taxon>Bacteroidota</taxon>
        <taxon>Flavobacteriia</taxon>
        <taxon>Flavobacteriales</taxon>
        <taxon>Flavobacteriaceae</taxon>
        <taxon>Allotamlana</taxon>
    </lineage>
</organism>
<dbReference type="AlphaFoldDB" id="A0A5C4SQG2"/>
<dbReference type="OrthoDB" id="1453530at2"/>
<evidence type="ECO:0000256" key="1">
    <source>
        <dbReference type="SAM" id="Phobius"/>
    </source>
</evidence>
<feature type="transmembrane region" description="Helical" evidence="1">
    <location>
        <begin position="38"/>
        <end position="57"/>
    </location>
</feature>
<feature type="transmembrane region" description="Helical" evidence="1">
    <location>
        <begin position="215"/>
        <end position="235"/>
    </location>
</feature>
<evidence type="ECO:0000313" key="3">
    <source>
        <dbReference type="Proteomes" id="UP000308713"/>
    </source>
</evidence>
<evidence type="ECO:0000313" key="2">
    <source>
        <dbReference type="EMBL" id="TNJ46512.1"/>
    </source>
</evidence>
<dbReference type="Proteomes" id="UP000308713">
    <property type="component" value="Unassembled WGS sequence"/>
</dbReference>
<dbReference type="RefSeq" id="WP_139694883.1">
    <property type="nucleotide sequence ID" value="NZ_CP074074.1"/>
</dbReference>
<sequence length="248" mass="29870">MGGFLLRNYVWLISGVELLAALTGLLVLKYYRHTYTRYFIYFLVCIAICDFIGFYTWLVEPDKIFSFLIGTLIEKNYWWSTLYWSIGAIVFYTFYFEKILQTHVFKVTLKVSNIIFLIFAFIYIGLNFDAYFSRFFPSIKVFGAVLIMLCSIFYFIELLNSDKLLNFYKFINFYISFVLFIWWLVITPIVFYDGYSAYEIGVPIKDRAYIILRRYIYLFVNLFMYLTFTFAFIWCRQEAKKSKITDKH</sequence>
<gene>
    <name evidence="2" type="ORF">FGF67_02470</name>
</gene>
<feature type="transmembrane region" description="Helical" evidence="1">
    <location>
        <begin position="77"/>
        <end position="95"/>
    </location>
</feature>
<keyword evidence="3" id="KW-1185">Reference proteome</keyword>
<comment type="caution">
    <text evidence="2">The sequence shown here is derived from an EMBL/GenBank/DDBJ whole genome shotgun (WGS) entry which is preliminary data.</text>
</comment>
<feature type="transmembrane region" description="Helical" evidence="1">
    <location>
        <begin position="138"/>
        <end position="159"/>
    </location>
</feature>
<proteinExistence type="predicted"/>
<keyword evidence="1" id="KW-1133">Transmembrane helix</keyword>
<keyword evidence="1" id="KW-0812">Transmembrane</keyword>
<reference evidence="2 3" key="1">
    <citation type="submission" date="2019-05" db="EMBL/GenBank/DDBJ databases">
        <title>Tamlana fucoidanivorans sp. nov., isolated from the surface of algae collected from Fujian province in China.</title>
        <authorList>
            <person name="Li J."/>
        </authorList>
    </citation>
    <scope>NUCLEOTIDE SEQUENCE [LARGE SCALE GENOMIC DNA]</scope>
    <source>
        <strain evidence="2 3">CW2-9</strain>
    </source>
</reference>
<protein>
    <submittedName>
        <fullName evidence="2">Uncharacterized protein</fullName>
    </submittedName>
</protein>
<name>A0A5C4SQG2_9FLAO</name>
<feature type="transmembrane region" description="Helical" evidence="1">
    <location>
        <begin position="171"/>
        <end position="195"/>
    </location>
</feature>
<feature type="transmembrane region" description="Helical" evidence="1">
    <location>
        <begin position="12"/>
        <end position="31"/>
    </location>
</feature>